<comment type="caution">
    <text evidence="2">The sequence shown here is derived from an EMBL/GenBank/DDBJ whole genome shotgun (WGS) entry which is preliminary data.</text>
</comment>
<accession>A0A439D600</accession>
<name>A0A439D600_9PEZI</name>
<evidence type="ECO:0000313" key="2">
    <source>
        <dbReference type="EMBL" id="RWA09834.1"/>
    </source>
</evidence>
<evidence type="ECO:0000256" key="1">
    <source>
        <dbReference type="SAM" id="MobiDB-lite"/>
    </source>
</evidence>
<feature type="region of interest" description="Disordered" evidence="1">
    <location>
        <begin position="107"/>
        <end position="145"/>
    </location>
</feature>
<reference evidence="2 3" key="1">
    <citation type="submission" date="2018-12" db="EMBL/GenBank/DDBJ databases">
        <title>Draft genome sequence of Xylaria grammica IHI A82.</title>
        <authorList>
            <person name="Buettner E."/>
            <person name="Kellner H."/>
        </authorList>
    </citation>
    <scope>NUCLEOTIDE SEQUENCE [LARGE SCALE GENOMIC DNA]</scope>
    <source>
        <strain evidence="2 3">IHI A82</strain>
    </source>
</reference>
<dbReference type="EMBL" id="RYZI01000138">
    <property type="protein sequence ID" value="RWA09834.1"/>
    <property type="molecule type" value="Genomic_DNA"/>
</dbReference>
<proteinExistence type="predicted"/>
<keyword evidence="3" id="KW-1185">Reference proteome</keyword>
<dbReference type="Proteomes" id="UP000286045">
    <property type="component" value="Unassembled WGS sequence"/>
</dbReference>
<feature type="region of interest" description="Disordered" evidence="1">
    <location>
        <begin position="158"/>
        <end position="206"/>
    </location>
</feature>
<feature type="compositionally biased region" description="Low complexity" evidence="1">
    <location>
        <begin position="112"/>
        <end position="131"/>
    </location>
</feature>
<protein>
    <submittedName>
        <fullName evidence="2">Uncharacterized protein</fullName>
    </submittedName>
</protein>
<dbReference type="SUPFAM" id="SSF82171">
    <property type="entry name" value="DPP6 N-terminal domain-like"/>
    <property type="match status" value="1"/>
</dbReference>
<gene>
    <name evidence="2" type="ORF">EKO27_g5271</name>
</gene>
<feature type="compositionally biased region" description="Polar residues" evidence="1">
    <location>
        <begin position="197"/>
        <end position="206"/>
    </location>
</feature>
<organism evidence="2 3">
    <name type="scientific">Xylaria grammica</name>
    <dbReference type="NCBI Taxonomy" id="363999"/>
    <lineage>
        <taxon>Eukaryota</taxon>
        <taxon>Fungi</taxon>
        <taxon>Dikarya</taxon>
        <taxon>Ascomycota</taxon>
        <taxon>Pezizomycotina</taxon>
        <taxon>Sordariomycetes</taxon>
        <taxon>Xylariomycetidae</taxon>
        <taxon>Xylariales</taxon>
        <taxon>Xylariaceae</taxon>
        <taxon>Xylaria</taxon>
    </lineage>
</organism>
<sequence length="575" mass="63250">MKASEEKIPVHSQALEVYFVVNCPSLHIIQSGRLGPRKESTSSTGLSDFEPSPSLCPACGQITTKARQIPSLCFAPTGAPIVSDITLTPPLPLERFDSPWQAASSQYSLHHSQTSPESVSQHSSSSFTTSSRIRGPPSPTLPEPITSLSIIDSHLEGLRPVAPSRPPTAPLEQKRNGLFNIKWPGSKTKPERKSTHPRSTYSQESNESGLPKFMLFTFALTGRAVLVWKKDGEYLVRIGLEAPAHQSISLGELLPGNVNIDRSVSIRFAVEGSEWISAIVAHNTANQRRLSLFVVHCSGLPERSSAYPLDDYTEPRCLAISPNNAFIAVGLGTKVLLLHYQGAEQQWLRVLHIPELSTPSTARFQVASFSADSSCVAVSTQKRDTVRSEDDDVVCTHVWRCEPGSNFPLTLWPCKMPTDGQGLTTIYFHPALATGLITGLTTTPYPLFLTPRDRRLPPTPSSSIPDFRIRCSIARPSPHGHQVYLLDQRNRVLYADLQAQNVRVIADLGALRGALKPQEEPAAMGISDSGRLKVFWRQGAALYVVEIEARERMGFGRYSDKEDVSWRWFDAIGAS</sequence>
<dbReference type="AlphaFoldDB" id="A0A439D600"/>
<evidence type="ECO:0000313" key="3">
    <source>
        <dbReference type="Proteomes" id="UP000286045"/>
    </source>
</evidence>